<name>A0A9D2CTF4_9FIRM</name>
<reference evidence="3" key="1">
    <citation type="journal article" date="2021" name="PeerJ">
        <title>Extensive microbial diversity within the chicken gut microbiome revealed by metagenomics and culture.</title>
        <authorList>
            <person name="Gilroy R."/>
            <person name="Ravi A."/>
            <person name="Getino M."/>
            <person name="Pursley I."/>
            <person name="Horton D.L."/>
            <person name="Alikhan N.F."/>
            <person name="Baker D."/>
            <person name="Gharbi K."/>
            <person name="Hall N."/>
            <person name="Watson M."/>
            <person name="Adriaenssens E.M."/>
            <person name="Foster-Nyarko E."/>
            <person name="Jarju S."/>
            <person name="Secka A."/>
            <person name="Antonio M."/>
            <person name="Oren A."/>
            <person name="Chaudhuri R.R."/>
            <person name="La Ragione R."/>
            <person name="Hildebrand F."/>
            <person name="Pallen M.J."/>
        </authorList>
    </citation>
    <scope>NUCLEOTIDE SEQUENCE</scope>
    <source>
        <strain evidence="3">1345</strain>
    </source>
</reference>
<evidence type="ECO:0000313" key="4">
    <source>
        <dbReference type="Proteomes" id="UP000886750"/>
    </source>
</evidence>
<keyword evidence="2" id="KW-0812">Transmembrane</keyword>
<dbReference type="AlphaFoldDB" id="A0A9D2CTF4"/>
<keyword evidence="2" id="KW-1133">Transmembrane helix</keyword>
<feature type="transmembrane region" description="Helical" evidence="2">
    <location>
        <begin position="345"/>
        <end position="366"/>
    </location>
</feature>
<sequence>MKICKNCGRQTDDSKVRCPHCGYLFEENMDSVIRKMKENLNTYKGSVASTPAPAAAAQPVAQAPVQSARPVAVQPAAQAPVQAQSPVQPVAQQEPVQSYAQTAPAPADNSMGRYELLSEVAQLKGELRALHTELDRSKAAIAQPAAQPVQYVQPAQYVQPPVQYIQPPVQYMQPQQPQTVIYANSPYPAQPAPQVYVQTPQQNPQYVQVAAGEQAAAEGKKKKSVRSTNRIVISVISILLLALSVGMCFLPWISMEDGAFSFTGWEGISYLFNKDSEGAILFAGYLQMIEDFNFAGGEMIANVCRTACRYIVEYGIIVYAAFLVLSIPLLLSITGKISGKGWHRFASWMSFIVALILFGVFCWITGFSSITIWFLLGAAANLVRCLFLAFYKGKKLKGGLE</sequence>
<reference evidence="3" key="2">
    <citation type="submission" date="2021-04" db="EMBL/GenBank/DDBJ databases">
        <authorList>
            <person name="Gilroy R."/>
        </authorList>
    </citation>
    <scope>NUCLEOTIDE SEQUENCE</scope>
    <source>
        <strain evidence="3">1345</strain>
    </source>
</reference>
<accession>A0A9D2CTF4</accession>
<feature type="transmembrane region" description="Helical" evidence="2">
    <location>
        <begin position="316"/>
        <end position="333"/>
    </location>
</feature>
<proteinExistence type="predicted"/>
<gene>
    <name evidence="3" type="ORF">H9729_06275</name>
</gene>
<evidence type="ECO:0000256" key="2">
    <source>
        <dbReference type="SAM" id="Phobius"/>
    </source>
</evidence>
<comment type="caution">
    <text evidence="3">The sequence shown here is derived from an EMBL/GenBank/DDBJ whole genome shotgun (WGS) entry which is preliminary data.</text>
</comment>
<dbReference type="EMBL" id="DXCQ01000057">
    <property type="protein sequence ID" value="HIY97278.1"/>
    <property type="molecule type" value="Genomic_DNA"/>
</dbReference>
<feature type="transmembrane region" description="Helical" evidence="2">
    <location>
        <begin position="231"/>
        <end position="253"/>
    </location>
</feature>
<organism evidence="3 4">
    <name type="scientific">Candidatus Borkfalkia excrementigallinarum</name>
    <dbReference type="NCBI Taxonomy" id="2838506"/>
    <lineage>
        <taxon>Bacteria</taxon>
        <taxon>Bacillati</taxon>
        <taxon>Bacillota</taxon>
        <taxon>Clostridia</taxon>
        <taxon>Christensenellales</taxon>
        <taxon>Christensenellaceae</taxon>
        <taxon>Candidatus Borkfalkia</taxon>
    </lineage>
</organism>
<feature type="compositionally biased region" description="Low complexity" evidence="1">
    <location>
        <begin position="84"/>
        <end position="98"/>
    </location>
</feature>
<keyword evidence="2" id="KW-0472">Membrane</keyword>
<dbReference type="Proteomes" id="UP000886750">
    <property type="component" value="Unassembled WGS sequence"/>
</dbReference>
<feature type="region of interest" description="Disordered" evidence="1">
    <location>
        <begin position="84"/>
        <end position="107"/>
    </location>
</feature>
<evidence type="ECO:0000256" key="1">
    <source>
        <dbReference type="SAM" id="MobiDB-lite"/>
    </source>
</evidence>
<protein>
    <submittedName>
        <fullName evidence="3">Uncharacterized protein</fullName>
    </submittedName>
</protein>
<feature type="transmembrane region" description="Helical" evidence="2">
    <location>
        <begin position="372"/>
        <end position="391"/>
    </location>
</feature>
<evidence type="ECO:0000313" key="3">
    <source>
        <dbReference type="EMBL" id="HIY97278.1"/>
    </source>
</evidence>